<evidence type="ECO:0000256" key="2">
    <source>
        <dbReference type="ARBA" id="ARBA00022448"/>
    </source>
</evidence>
<feature type="transmembrane region" description="Helical" evidence="7">
    <location>
        <begin position="470"/>
        <end position="492"/>
    </location>
</feature>
<name>A0ABW3FVT5_9PSEU</name>
<dbReference type="Pfam" id="PF00854">
    <property type="entry name" value="PTR2"/>
    <property type="match status" value="1"/>
</dbReference>
<evidence type="ECO:0000256" key="6">
    <source>
        <dbReference type="ARBA" id="ARBA00023136"/>
    </source>
</evidence>
<evidence type="ECO:0000256" key="5">
    <source>
        <dbReference type="ARBA" id="ARBA00022989"/>
    </source>
</evidence>
<feature type="transmembrane region" description="Helical" evidence="7">
    <location>
        <begin position="265"/>
        <end position="286"/>
    </location>
</feature>
<dbReference type="CDD" id="cd17346">
    <property type="entry name" value="MFS_DtpA_like"/>
    <property type="match status" value="1"/>
</dbReference>
<dbReference type="InterPro" id="IPR005279">
    <property type="entry name" value="Dipep/tripep_permease"/>
</dbReference>
<keyword evidence="5 7" id="KW-1133">Transmembrane helix</keyword>
<evidence type="ECO:0000256" key="4">
    <source>
        <dbReference type="ARBA" id="ARBA00022692"/>
    </source>
</evidence>
<comment type="caution">
    <text evidence="8">The sequence shown here is derived from an EMBL/GenBank/DDBJ whole genome shotgun (WGS) entry which is preliminary data.</text>
</comment>
<evidence type="ECO:0000256" key="1">
    <source>
        <dbReference type="ARBA" id="ARBA00004651"/>
    </source>
</evidence>
<feature type="transmembrane region" description="Helical" evidence="7">
    <location>
        <begin position="403"/>
        <end position="422"/>
    </location>
</feature>
<feature type="transmembrane region" description="Helical" evidence="7">
    <location>
        <begin position="95"/>
        <end position="112"/>
    </location>
</feature>
<keyword evidence="6 7" id="KW-0472">Membrane</keyword>
<dbReference type="InterPro" id="IPR036259">
    <property type="entry name" value="MFS_trans_sf"/>
</dbReference>
<feature type="transmembrane region" description="Helical" evidence="7">
    <location>
        <begin position="118"/>
        <end position="134"/>
    </location>
</feature>
<keyword evidence="3" id="KW-1003">Cell membrane</keyword>
<dbReference type="PANTHER" id="PTHR23517">
    <property type="entry name" value="RESISTANCE PROTEIN MDTM, PUTATIVE-RELATED-RELATED"/>
    <property type="match status" value="1"/>
</dbReference>
<dbReference type="PANTHER" id="PTHR23517:SF15">
    <property type="entry name" value="PROTON-DEPENDENT OLIGOPEPTIDE FAMILY TRANSPORT PROTEIN"/>
    <property type="match status" value="1"/>
</dbReference>
<proteinExistence type="predicted"/>
<protein>
    <submittedName>
        <fullName evidence="8">Peptide MFS transporter</fullName>
    </submittedName>
</protein>
<feature type="transmembrane region" description="Helical" evidence="7">
    <location>
        <begin position="155"/>
        <end position="174"/>
    </location>
</feature>
<feature type="transmembrane region" description="Helical" evidence="7">
    <location>
        <begin position="194"/>
        <end position="214"/>
    </location>
</feature>
<feature type="transmembrane region" description="Helical" evidence="7">
    <location>
        <begin position="347"/>
        <end position="365"/>
    </location>
</feature>
<sequence>MTGNVTAETPSEQRRFFGHPVGLSTLFFTEMWERFSYYGMKAILLYYMYYEAAHGGLGMDQTLAKSLVAVYGASLYMSSILGGWIADRLIGTRRSIAWGCVLIMCAHIALAIPGGDRAALFTSMILLVLGTGLLKPNITKNVGDLYEEGDNRRDAGFTLFVMGVQIGAFLSPIVVGDLLTSPDQASATGNRFHLGFGAAAIGMAIGLVQYMLRARSTLADAGTRVPNPIEPEHRLRVFGSIAAGLVVVLLAIAGLSVTGNFSADLVVNAISVLSLAVPLCYFIVMLRSRKITSQERGRVVAFIPLFVAMVIFWFVEEQQSGVMAQYADQQTALDAWGFHIDPTLAQTINPVIMLIVAPFVAILWTKLRRQPNTPQKFSIGLVLTGLGFAVLFVPWYLNGPTALVNPVWPLLSLAVIAVGELFVNPVSLSATTQLAPAAFAAQVVGLNYAADAAGQGLIAQFSKLYTAETSGVYFAVIGIAVVLLGIGLWFYAPVVHRRMIGEE</sequence>
<dbReference type="InterPro" id="IPR000109">
    <property type="entry name" value="POT_fam"/>
</dbReference>
<dbReference type="EMBL" id="JBHTIW010000023">
    <property type="protein sequence ID" value="MFD0922641.1"/>
    <property type="molecule type" value="Genomic_DNA"/>
</dbReference>
<evidence type="ECO:0000313" key="9">
    <source>
        <dbReference type="Proteomes" id="UP001597018"/>
    </source>
</evidence>
<dbReference type="RefSeq" id="WP_263253460.1">
    <property type="nucleotide sequence ID" value="NZ_BAABLT010000042.1"/>
</dbReference>
<keyword evidence="4 7" id="KW-0812">Transmembrane</keyword>
<dbReference type="NCBIfam" id="TIGR00924">
    <property type="entry name" value="yjdL_sub1_fam"/>
    <property type="match status" value="1"/>
</dbReference>
<keyword evidence="9" id="KW-1185">Reference proteome</keyword>
<gene>
    <name evidence="8" type="ORF">ACFQ16_23090</name>
</gene>
<feature type="transmembrane region" description="Helical" evidence="7">
    <location>
        <begin position="68"/>
        <end position="86"/>
    </location>
</feature>
<reference evidence="9" key="1">
    <citation type="journal article" date="2019" name="Int. J. Syst. Evol. Microbiol.">
        <title>The Global Catalogue of Microorganisms (GCM) 10K type strain sequencing project: providing services to taxonomists for standard genome sequencing and annotation.</title>
        <authorList>
            <consortium name="The Broad Institute Genomics Platform"/>
            <consortium name="The Broad Institute Genome Sequencing Center for Infectious Disease"/>
            <person name="Wu L."/>
            <person name="Ma J."/>
        </authorList>
    </citation>
    <scope>NUCLEOTIDE SEQUENCE [LARGE SCALE GENOMIC DNA]</scope>
    <source>
        <strain evidence="9">CCUG 56401</strain>
    </source>
</reference>
<dbReference type="Gene3D" id="1.20.1250.20">
    <property type="entry name" value="MFS general substrate transporter like domains"/>
    <property type="match status" value="1"/>
</dbReference>
<dbReference type="InterPro" id="IPR050171">
    <property type="entry name" value="MFS_Transporters"/>
</dbReference>
<evidence type="ECO:0000256" key="3">
    <source>
        <dbReference type="ARBA" id="ARBA00022475"/>
    </source>
</evidence>
<evidence type="ECO:0000256" key="7">
    <source>
        <dbReference type="SAM" id="Phobius"/>
    </source>
</evidence>
<feature type="transmembrane region" description="Helical" evidence="7">
    <location>
        <begin position="377"/>
        <end position="397"/>
    </location>
</feature>
<feature type="transmembrane region" description="Helical" evidence="7">
    <location>
        <begin position="235"/>
        <end position="259"/>
    </location>
</feature>
<accession>A0ABW3FVT5</accession>
<feature type="transmembrane region" description="Helical" evidence="7">
    <location>
        <begin position="298"/>
        <end position="315"/>
    </location>
</feature>
<comment type="subcellular location">
    <subcellularLocation>
        <location evidence="1">Cell membrane</location>
        <topology evidence="1">Multi-pass membrane protein</topology>
    </subcellularLocation>
</comment>
<evidence type="ECO:0000313" key="8">
    <source>
        <dbReference type="EMBL" id="MFD0922641.1"/>
    </source>
</evidence>
<organism evidence="8 9">
    <name type="scientific">Saccharopolyspora rosea</name>
    <dbReference type="NCBI Taxonomy" id="524884"/>
    <lineage>
        <taxon>Bacteria</taxon>
        <taxon>Bacillati</taxon>
        <taxon>Actinomycetota</taxon>
        <taxon>Actinomycetes</taxon>
        <taxon>Pseudonocardiales</taxon>
        <taxon>Pseudonocardiaceae</taxon>
        <taxon>Saccharopolyspora</taxon>
    </lineage>
</organism>
<dbReference type="SUPFAM" id="SSF103473">
    <property type="entry name" value="MFS general substrate transporter"/>
    <property type="match status" value="1"/>
</dbReference>
<keyword evidence="2" id="KW-0813">Transport</keyword>
<dbReference type="Proteomes" id="UP001597018">
    <property type="component" value="Unassembled WGS sequence"/>
</dbReference>